<accession>A0A6N9HPJ2</accession>
<dbReference type="AlphaFoldDB" id="A0A6N9HPJ2"/>
<sequence length="170" mass="18692">MEIAKLNGHSITRWVGTEMALSDGDAENGPVLWEHSTVPYLQLISIDLQLSDGSVFRMASQSDDGSEYYGLCLSDRDVIDTPSIAESGTIFRTRHLTELPIGMATVVVPEDDGPNAILRVEIVIDGHTISFWAAEVYERDGGKFDIVGRDESILVQVDGARPRRSLDEVD</sequence>
<gene>
    <name evidence="1" type="ORF">GTP41_25170</name>
</gene>
<comment type="caution">
    <text evidence="1">The sequence shown here is derived from an EMBL/GenBank/DDBJ whole genome shotgun (WGS) entry which is preliminary data.</text>
</comment>
<evidence type="ECO:0000313" key="2">
    <source>
        <dbReference type="Proteomes" id="UP000448575"/>
    </source>
</evidence>
<evidence type="ECO:0000313" key="1">
    <source>
        <dbReference type="EMBL" id="MYN05394.1"/>
    </source>
</evidence>
<dbReference type="Proteomes" id="UP000448575">
    <property type="component" value="Unassembled WGS sequence"/>
</dbReference>
<dbReference type="EMBL" id="WWCJ01000029">
    <property type="protein sequence ID" value="MYN05394.1"/>
    <property type="molecule type" value="Genomic_DNA"/>
</dbReference>
<dbReference type="RefSeq" id="WP_161028341.1">
    <property type="nucleotide sequence ID" value="NZ_WWCJ01000029.1"/>
</dbReference>
<reference evidence="1 2" key="1">
    <citation type="submission" date="2019-12" db="EMBL/GenBank/DDBJ databases">
        <title>Novel species isolated from a subtropical stream in China.</title>
        <authorList>
            <person name="Lu H."/>
        </authorList>
    </citation>
    <scope>NUCLEOTIDE SEQUENCE [LARGE SCALE GENOMIC DNA]</scope>
    <source>
        <strain evidence="1 2">DS3</strain>
    </source>
</reference>
<protein>
    <submittedName>
        <fullName evidence="1">Uncharacterized protein</fullName>
    </submittedName>
</protein>
<name>A0A6N9HPJ2_9BURK</name>
<proteinExistence type="predicted"/>
<organism evidence="1 2">
    <name type="scientific">Pseudoduganella guangdongensis</name>
    <dbReference type="NCBI Taxonomy" id="2692179"/>
    <lineage>
        <taxon>Bacteria</taxon>
        <taxon>Pseudomonadati</taxon>
        <taxon>Pseudomonadota</taxon>
        <taxon>Betaproteobacteria</taxon>
        <taxon>Burkholderiales</taxon>
        <taxon>Oxalobacteraceae</taxon>
        <taxon>Telluria group</taxon>
        <taxon>Pseudoduganella</taxon>
    </lineage>
</organism>
<keyword evidence="2" id="KW-1185">Reference proteome</keyword>